<keyword evidence="3" id="KW-1185">Reference proteome</keyword>
<comment type="caution">
    <text evidence="2">The sequence shown here is derived from an EMBL/GenBank/DDBJ whole genome shotgun (WGS) entry which is preliminary data.</text>
</comment>
<feature type="region of interest" description="Disordered" evidence="1">
    <location>
        <begin position="88"/>
        <end position="108"/>
    </location>
</feature>
<evidence type="ECO:0000256" key="1">
    <source>
        <dbReference type="SAM" id="MobiDB-lite"/>
    </source>
</evidence>
<name>A0ABN9PGI6_9DINO</name>
<sequence>MFEPTCEVQAASSSGQERPSAAVVGAGEDKVEGDVVGPLGKALARLAPQREDMARAAHRDDNFVMKLEPMSKLETALDQAFTHCEDEGRKAKEKSKEEGAVYMGNPPGKRPDALAKAVIFRIAEPVGGQERAGDGGGRAGLGPGMGHGSAGGADQHGQEGTGPCGQVRGRALLQREDRAAEGRRGRA</sequence>
<evidence type="ECO:0000313" key="2">
    <source>
        <dbReference type="EMBL" id="CAK0789282.1"/>
    </source>
</evidence>
<proteinExistence type="predicted"/>
<feature type="region of interest" description="Disordered" evidence="1">
    <location>
        <begin position="1"/>
        <end position="26"/>
    </location>
</feature>
<feature type="compositionally biased region" description="Basic and acidic residues" evidence="1">
    <location>
        <begin position="88"/>
        <end position="99"/>
    </location>
</feature>
<gene>
    <name evidence="2" type="ORF">PCOR1329_LOCUS905</name>
</gene>
<accession>A0ABN9PGI6</accession>
<organism evidence="2 3">
    <name type="scientific">Prorocentrum cordatum</name>
    <dbReference type="NCBI Taxonomy" id="2364126"/>
    <lineage>
        <taxon>Eukaryota</taxon>
        <taxon>Sar</taxon>
        <taxon>Alveolata</taxon>
        <taxon>Dinophyceae</taxon>
        <taxon>Prorocentrales</taxon>
        <taxon>Prorocentraceae</taxon>
        <taxon>Prorocentrum</taxon>
    </lineage>
</organism>
<evidence type="ECO:0000313" key="3">
    <source>
        <dbReference type="Proteomes" id="UP001189429"/>
    </source>
</evidence>
<feature type="region of interest" description="Disordered" evidence="1">
    <location>
        <begin position="127"/>
        <end position="187"/>
    </location>
</feature>
<feature type="compositionally biased region" description="Basic and acidic residues" evidence="1">
    <location>
        <begin position="173"/>
        <end position="187"/>
    </location>
</feature>
<feature type="compositionally biased region" description="Gly residues" evidence="1">
    <location>
        <begin position="134"/>
        <end position="151"/>
    </location>
</feature>
<protein>
    <submittedName>
        <fullName evidence="2">Uncharacterized protein</fullName>
    </submittedName>
</protein>
<reference evidence="2" key="1">
    <citation type="submission" date="2023-10" db="EMBL/GenBank/DDBJ databases">
        <authorList>
            <person name="Chen Y."/>
            <person name="Shah S."/>
            <person name="Dougan E. K."/>
            <person name="Thang M."/>
            <person name="Chan C."/>
        </authorList>
    </citation>
    <scope>NUCLEOTIDE SEQUENCE [LARGE SCALE GENOMIC DNA]</scope>
</reference>
<dbReference type="EMBL" id="CAUYUJ010000214">
    <property type="protein sequence ID" value="CAK0789282.1"/>
    <property type="molecule type" value="Genomic_DNA"/>
</dbReference>
<dbReference type="Proteomes" id="UP001189429">
    <property type="component" value="Unassembled WGS sequence"/>
</dbReference>